<keyword evidence="3" id="KW-1185">Reference proteome</keyword>
<organism evidence="2 3">
    <name type="scientific">Kibdelosporangium banguiense</name>
    <dbReference type="NCBI Taxonomy" id="1365924"/>
    <lineage>
        <taxon>Bacteria</taxon>
        <taxon>Bacillati</taxon>
        <taxon>Actinomycetota</taxon>
        <taxon>Actinomycetes</taxon>
        <taxon>Pseudonocardiales</taxon>
        <taxon>Pseudonocardiaceae</taxon>
        <taxon>Kibdelosporangium</taxon>
    </lineage>
</organism>
<name>A0ABS4TJT9_9PSEU</name>
<dbReference type="Gene3D" id="3.90.190.10">
    <property type="entry name" value="Protein tyrosine phosphatase superfamily"/>
    <property type="match status" value="1"/>
</dbReference>
<dbReference type="EMBL" id="JAGINW010000001">
    <property type="protein sequence ID" value="MBP2324290.1"/>
    <property type="molecule type" value="Genomic_DNA"/>
</dbReference>
<protein>
    <recommendedName>
        <fullName evidence="1">Tyrosine specific protein phosphatases domain-containing protein</fullName>
    </recommendedName>
</protein>
<gene>
    <name evidence="2" type="ORF">JOF56_004675</name>
</gene>
<feature type="domain" description="Tyrosine specific protein phosphatases" evidence="1">
    <location>
        <begin position="74"/>
        <end position="124"/>
    </location>
</feature>
<comment type="caution">
    <text evidence="2">The sequence shown here is derived from an EMBL/GenBank/DDBJ whole genome shotgun (WGS) entry which is preliminary data.</text>
</comment>
<accession>A0ABS4TJT9</accession>
<dbReference type="Pfam" id="PF13350">
    <property type="entry name" value="Y_phosphatase3"/>
    <property type="match status" value="1"/>
</dbReference>
<dbReference type="InterPro" id="IPR026893">
    <property type="entry name" value="Tyr/Ser_Pase_IphP-type"/>
</dbReference>
<sequence>MDSPQRLTGQAWQEIWDYGIRTVIDLRNAEEIRPDGRPAGMTTVQVPLDQEKDPDFVLERGLDCTPLYYPPFLERYPNRVADVFRAIAAAGEGGLVYHCAAGRDRTGVVTLVLLALAGVEPADIAADNTLSGPCLRPAWAELGFGDQTGAIDDLLAKHGTTVEQAALDALTSFDAEKYLVKAGLTAGEIAVIRARLV</sequence>
<evidence type="ECO:0000313" key="2">
    <source>
        <dbReference type="EMBL" id="MBP2324290.1"/>
    </source>
</evidence>
<dbReference type="InterPro" id="IPR029021">
    <property type="entry name" value="Prot-tyrosine_phosphatase-like"/>
</dbReference>
<dbReference type="InterPro" id="IPR000387">
    <property type="entry name" value="Tyr_Pase_dom"/>
</dbReference>
<dbReference type="Proteomes" id="UP001519332">
    <property type="component" value="Unassembled WGS sequence"/>
</dbReference>
<proteinExistence type="predicted"/>
<evidence type="ECO:0000313" key="3">
    <source>
        <dbReference type="Proteomes" id="UP001519332"/>
    </source>
</evidence>
<evidence type="ECO:0000259" key="1">
    <source>
        <dbReference type="PROSITE" id="PS50056"/>
    </source>
</evidence>
<dbReference type="SUPFAM" id="SSF52799">
    <property type="entry name" value="(Phosphotyrosine protein) phosphatases II"/>
    <property type="match status" value="1"/>
</dbReference>
<reference evidence="2 3" key="1">
    <citation type="submission" date="2021-03" db="EMBL/GenBank/DDBJ databases">
        <title>Sequencing the genomes of 1000 actinobacteria strains.</title>
        <authorList>
            <person name="Klenk H.-P."/>
        </authorList>
    </citation>
    <scope>NUCLEOTIDE SEQUENCE [LARGE SCALE GENOMIC DNA]</scope>
    <source>
        <strain evidence="2 3">DSM 46670</strain>
    </source>
</reference>
<dbReference type="PROSITE" id="PS50056">
    <property type="entry name" value="TYR_PHOSPHATASE_2"/>
    <property type="match status" value="1"/>
</dbReference>